<dbReference type="InterPro" id="IPR023404">
    <property type="entry name" value="rSAM_horseshoe"/>
</dbReference>
<dbReference type="Pfam" id="PF02310">
    <property type="entry name" value="B12-binding"/>
    <property type="match status" value="1"/>
</dbReference>
<dbReference type="CDD" id="cd02068">
    <property type="entry name" value="radical_SAM_B12_BD"/>
    <property type="match status" value="1"/>
</dbReference>
<dbReference type="SFLD" id="SFLDG01082">
    <property type="entry name" value="B12-binding_domain_containing"/>
    <property type="match status" value="1"/>
</dbReference>
<keyword evidence="7" id="KW-0808">Transferase</keyword>
<evidence type="ECO:0000259" key="6">
    <source>
        <dbReference type="PROSITE" id="PS51918"/>
    </source>
</evidence>
<dbReference type="SFLD" id="SFLDF00303">
    <property type="entry name" value="hopanoid_C2-methyltransferase"/>
    <property type="match status" value="1"/>
</dbReference>
<evidence type="ECO:0000256" key="2">
    <source>
        <dbReference type="ARBA" id="ARBA00022691"/>
    </source>
</evidence>
<dbReference type="Gene3D" id="3.40.50.280">
    <property type="entry name" value="Cobalamin-binding domain"/>
    <property type="match status" value="1"/>
</dbReference>
<sequence length="502" mass="57991">MKALLVYPKYPDSFWSFKHALKFIGVKAALPPLGLLTIASMLPEEWEKRLIDMNVRKLKDEDLRWADYVMISAMSIQQESTNDVIDRCRKLGVKIIAGGSLFTSEPERFPEVDHLVLNEGEITLAAFLEDLEKGYPRRIYTTDQKPQLDNTPVPLWELINMNDYSTMSIQFSRGCPYDCEFCDITALFGRKPRLKPTDKFIKELDAIYKSGWRGGVFIVDDNFIGNKVRLKKELLPAVIEWMDKNRNPFWFITEASINLADDDQLLQLMQRANFASVFIGIETPDEESLQECNKFHNINRDLISSVKKIQNYGIQVSGGFIVGFDSDTPSIFDRQINFIQKSGIVTAMVGLLKAPVGTRLFDRLKKENRILPDTDFSGDNTDLSLNFVPKMNIQKLTNGYKKIVTTIYDPKPYYDRVMEFFKEFRPAKKKGLSMLRFCYVKGLFRAMVILGILEKGRRHYWKFLMKTLVKYPRFFPEAITFAIYGFHFRKIFGSFPQPEGGS</sequence>
<dbReference type="GO" id="GO:0031419">
    <property type="term" value="F:cobalamin binding"/>
    <property type="evidence" value="ECO:0007669"/>
    <property type="project" value="InterPro"/>
</dbReference>
<dbReference type="Proteomes" id="UP000046155">
    <property type="component" value="Unassembled WGS sequence"/>
</dbReference>
<dbReference type="Gene3D" id="3.80.30.20">
    <property type="entry name" value="tm_1862 like domain"/>
    <property type="match status" value="1"/>
</dbReference>
<dbReference type="OrthoDB" id="9801424at2"/>
<dbReference type="GO" id="GO:0046872">
    <property type="term" value="F:metal ion binding"/>
    <property type="evidence" value="ECO:0007669"/>
    <property type="project" value="UniProtKB-KW"/>
</dbReference>
<organism evidence="7 8">
    <name type="scientific">Syntrophaceticus schinkii</name>
    <dbReference type="NCBI Taxonomy" id="499207"/>
    <lineage>
        <taxon>Bacteria</taxon>
        <taxon>Bacillati</taxon>
        <taxon>Bacillota</taxon>
        <taxon>Clostridia</taxon>
        <taxon>Thermoanaerobacterales</taxon>
        <taxon>Thermoanaerobacterales Family III. Incertae Sedis</taxon>
        <taxon>Syntrophaceticus</taxon>
    </lineage>
</organism>
<dbReference type="InterPro" id="IPR034530">
    <property type="entry name" value="HpnP-like"/>
</dbReference>
<keyword evidence="5" id="KW-0411">Iron-sulfur</keyword>
<dbReference type="Pfam" id="PF04055">
    <property type="entry name" value="Radical_SAM"/>
    <property type="match status" value="1"/>
</dbReference>
<dbReference type="PANTHER" id="PTHR43409">
    <property type="entry name" value="ANAEROBIC MAGNESIUM-PROTOPORPHYRIN IX MONOMETHYL ESTER CYCLASE-RELATED"/>
    <property type="match status" value="1"/>
</dbReference>
<gene>
    <name evidence="7" type="ORF">SSCH_950002</name>
</gene>
<feature type="domain" description="Radical SAM core" evidence="6">
    <location>
        <begin position="161"/>
        <end position="401"/>
    </location>
</feature>
<dbReference type="Pfam" id="PF13282">
    <property type="entry name" value="DUF4070"/>
    <property type="match status" value="1"/>
</dbReference>
<evidence type="ECO:0000256" key="5">
    <source>
        <dbReference type="ARBA" id="ARBA00023014"/>
    </source>
</evidence>
<dbReference type="InterPro" id="IPR006158">
    <property type="entry name" value="Cobalamin-bd"/>
</dbReference>
<dbReference type="EC" id="2.1.1.-" evidence="7"/>
<evidence type="ECO:0000313" key="8">
    <source>
        <dbReference type="Proteomes" id="UP000046155"/>
    </source>
</evidence>
<keyword evidence="2" id="KW-0949">S-adenosyl-L-methionine</keyword>
<dbReference type="EMBL" id="CDRZ01000297">
    <property type="protein sequence ID" value="CEO90535.1"/>
    <property type="molecule type" value="Genomic_DNA"/>
</dbReference>
<evidence type="ECO:0000256" key="3">
    <source>
        <dbReference type="ARBA" id="ARBA00022723"/>
    </source>
</evidence>
<dbReference type="CDD" id="cd01335">
    <property type="entry name" value="Radical_SAM"/>
    <property type="match status" value="1"/>
</dbReference>
<dbReference type="PROSITE" id="PS51918">
    <property type="entry name" value="RADICAL_SAM"/>
    <property type="match status" value="1"/>
</dbReference>
<comment type="cofactor">
    <cofactor evidence="1">
        <name>[4Fe-4S] cluster</name>
        <dbReference type="ChEBI" id="CHEBI:49883"/>
    </cofactor>
</comment>
<dbReference type="SFLD" id="SFLDG01123">
    <property type="entry name" value="methyltransferase_(Class_B)"/>
    <property type="match status" value="1"/>
</dbReference>
<keyword evidence="7" id="KW-0489">Methyltransferase</keyword>
<dbReference type="GO" id="GO:0008168">
    <property type="term" value="F:methyltransferase activity"/>
    <property type="evidence" value="ECO:0007669"/>
    <property type="project" value="UniProtKB-KW"/>
</dbReference>
<keyword evidence="8" id="KW-1185">Reference proteome</keyword>
<dbReference type="SUPFAM" id="SSF102114">
    <property type="entry name" value="Radical SAM enzymes"/>
    <property type="match status" value="1"/>
</dbReference>
<protein>
    <submittedName>
        <fullName evidence="7">Putative enzyme</fullName>
        <ecNumber evidence="7">2.1.1.-</ecNumber>
    </submittedName>
</protein>
<dbReference type="RefSeq" id="WP_044666278.1">
    <property type="nucleotide sequence ID" value="NZ_CDRZ01000297.1"/>
</dbReference>
<reference evidence="8" key="1">
    <citation type="submission" date="2015-01" db="EMBL/GenBank/DDBJ databases">
        <authorList>
            <person name="Manzoor Shahid"/>
            <person name="Zubair Saima"/>
        </authorList>
    </citation>
    <scope>NUCLEOTIDE SEQUENCE [LARGE SCALE GENOMIC DNA]</scope>
    <source>
        <strain evidence="8">Sp3</strain>
    </source>
</reference>
<evidence type="ECO:0000256" key="1">
    <source>
        <dbReference type="ARBA" id="ARBA00001966"/>
    </source>
</evidence>
<evidence type="ECO:0000313" key="7">
    <source>
        <dbReference type="EMBL" id="CEO90535.1"/>
    </source>
</evidence>
<dbReference type="PANTHER" id="PTHR43409:SF3">
    <property type="entry name" value="HYPOTHETICAL METHYLTRANSFERASE"/>
    <property type="match status" value="1"/>
</dbReference>
<accession>A0A0B7MKF9</accession>
<dbReference type="GO" id="GO:0051539">
    <property type="term" value="F:4 iron, 4 sulfur cluster binding"/>
    <property type="evidence" value="ECO:0007669"/>
    <property type="project" value="UniProtKB-KW"/>
</dbReference>
<dbReference type="AlphaFoldDB" id="A0A0B7MKF9"/>
<dbReference type="GO" id="GO:0032259">
    <property type="term" value="P:methylation"/>
    <property type="evidence" value="ECO:0007669"/>
    <property type="project" value="UniProtKB-KW"/>
</dbReference>
<dbReference type="InterPro" id="IPR007197">
    <property type="entry name" value="rSAM"/>
</dbReference>
<name>A0A0B7MKF9_9FIRM</name>
<evidence type="ECO:0000256" key="4">
    <source>
        <dbReference type="ARBA" id="ARBA00023004"/>
    </source>
</evidence>
<dbReference type="SMART" id="SM00729">
    <property type="entry name" value="Elp3"/>
    <property type="match status" value="1"/>
</dbReference>
<keyword evidence="3" id="KW-0479">Metal-binding</keyword>
<dbReference type="SFLD" id="SFLDS00029">
    <property type="entry name" value="Radical_SAM"/>
    <property type="match status" value="1"/>
</dbReference>
<dbReference type="InterPro" id="IPR051198">
    <property type="entry name" value="BchE-like"/>
</dbReference>
<keyword evidence="4" id="KW-0408">Iron</keyword>
<dbReference type="InterPro" id="IPR025274">
    <property type="entry name" value="DUF4070"/>
</dbReference>
<dbReference type="InterPro" id="IPR006638">
    <property type="entry name" value="Elp3/MiaA/NifB-like_rSAM"/>
</dbReference>
<proteinExistence type="predicted"/>
<dbReference type="GO" id="GO:0005829">
    <property type="term" value="C:cytosol"/>
    <property type="evidence" value="ECO:0007669"/>
    <property type="project" value="TreeGrafter"/>
</dbReference>
<dbReference type="InterPro" id="IPR058240">
    <property type="entry name" value="rSAM_sf"/>
</dbReference>
<dbReference type="InterPro" id="IPR034466">
    <property type="entry name" value="Methyltransferase_Class_B"/>
</dbReference>